<dbReference type="AlphaFoldDB" id="A0A0E9VJU0"/>
<evidence type="ECO:0000256" key="1">
    <source>
        <dbReference type="SAM" id="MobiDB-lite"/>
    </source>
</evidence>
<name>A0A0E9VJU0_ANGAN</name>
<organism evidence="2">
    <name type="scientific">Anguilla anguilla</name>
    <name type="common">European freshwater eel</name>
    <name type="synonym">Muraena anguilla</name>
    <dbReference type="NCBI Taxonomy" id="7936"/>
    <lineage>
        <taxon>Eukaryota</taxon>
        <taxon>Metazoa</taxon>
        <taxon>Chordata</taxon>
        <taxon>Craniata</taxon>
        <taxon>Vertebrata</taxon>
        <taxon>Euteleostomi</taxon>
        <taxon>Actinopterygii</taxon>
        <taxon>Neopterygii</taxon>
        <taxon>Teleostei</taxon>
        <taxon>Anguilliformes</taxon>
        <taxon>Anguillidae</taxon>
        <taxon>Anguilla</taxon>
    </lineage>
</organism>
<reference evidence="2" key="2">
    <citation type="journal article" date="2015" name="Fish Shellfish Immunol.">
        <title>Early steps in the European eel (Anguilla anguilla)-Vibrio vulnificus interaction in the gills: Role of the RtxA13 toxin.</title>
        <authorList>
            <person name="Callol A."/>
            <person name="Pajuelo D."/>
            <person name="Ebbesson L."/>
            <person name="Teles M."/>
            <person name="MacKenzie S."/>
            <person name="Amaro C."/>
        </authorList>
    </citation>
    <scope>NUCLEOTIDE SEQUENCE</scope>
</reference>
<sequence>MTVVSSEDGGTLSWLRRSTFCEAEQAGERGRRNGRPNSFSHLELTRRIAKSP</sequence>
<accession>A0A0E9VJU0</accession>
<evidence type="ECO:0000313" key="2">
    <source>
        <dbReference type="EMBL" id="JAH77498.1"/>
    </source>
</evidence>
<reference evidence="2" key="1">
    <citation type="submission" date="2014-11" db="EMBL/GenBank/DDBJ databases">
        <authorList>
            <person name="Amaro Gonzalez C."/>
        </authorList>
    </citation>
    <scope>NUCLEOTIDE SEQUENCE</scope>
</reference>
<protein>
    <submittedName>
        <fullName evidence="2">Uncharacterized protein</fullName>
    </submittedName>
</protein>
<feature type="region of interest" description="Disordered" evidence="1">
    <location>
        <begin position="23"/>
        <end position="52"/>
    </location>
</feature>
<dbReference type="EMBL" id="GBXM01031079">
    <property type="protein sequence ID" value="JAH77498.1"/>
    <property type="molecule type" value="Transcribed_RNA"/>
</dbReference>
<proteinExistence type="predicted"/>